<dbReference type="RefSeq" id="XP_022748187.1">
    <property type="nucleotide sequence ID" value="XM_022892452.1"/>
</dbReference>
<keyword evidence="2" id="KW-1185">Reference proteome</keyword>
<feature type="region of interest" description="Disordered" evidence="1">
    <location>
        <begin position="195"/>
        <end position="223"/>
    </location>
</feature>
<protein>
    <submittedName>
        <fullName evidence="3">Uncharacterized protein LOC111297863</fullName>
    </submittedName>
</protein>
<reference evidence="3" key="1">
    <citation type="submission" date="2025-08" db="UniProtKB">
        <authorList>
            <consortium name="RefSeq"/>
        </authorList>
    </citation>
    <scope>IDENTIFICATION</scope>
    <source>
        <tissue evidence="3">Fruit stalk</tissue>
    </source>
</reference>
<name>A0A6P5Z6J9_DURZI</name>
<dbReference type="AlphaFoldDB" id="A0A6P5Z6J9"/>
<accession>A0A6P5Z6J9</accession>
<dbReference type="OrthoDB" id="551907at2759"/>
<evidence type="ECO:0000256" key="1">
    <source>
        <dbReference type="SAM" id="MobiDB-lite"/>
    </source>
</evidence>
<dbReference type="Proteomes" id="UP000515121">
    <property type="component" value="Unplaced"/>
</dbReference>
<proteinExistence type="predicted"/>
<gene>
    <name evidence="3" type="primary">LOC111297863</name>
</gene>
<sequence>MYVLDYFKYGINFYAKFHLFSRYGDAFWNGRGCMMRNPYTSSRFIYEARPGLNGTVTERIFGSNSSNRTNYNFRMGTSPFNAISSWKSHELKNEFSSPHNLESFQNQPRLDPIALNPTNQMQAKGEDHKYFSRSCPSDLYKTNAQDFKTMKRKTSECCNLDLDLSLRLTQVNEESQRSSKEGDIVSELSLSLYSPSSSKLSRLKGEDHSKKSARRVSTLDLTI</sequence>
<organism evidence="2 3">
    <name type="scientific">Durio zibethinus</name>
    <name type="common">Durian</name>
    <dbReference type="NCBI Taxonomy" id="66656"/>
    <lineage>
        <taxon>Eukaryota</taxon>
        <taxon>Viridiplantae</taxon>
        <taxon>Streptophyta</taxon>
        <taxon>Embryophyta</taxon>
        <taxon>Tracheophyta</taxon>
        <taxon>Spermatophyta</taxon>
        <taxon>Magnoliopsida</taxon>
        <taxon>eudicotyledons</taxon>
        <taxon>Gunneridae</taxon>
        <taxon>Pentapetalae</taxon>
        <taxon>rosids</taxon>
        <taxon>malvids</taxon>
        <taxon>Malvales</taxon>
        <taxon>Malvaceae</taxon>
        <taxon>Helicteroideae</taxon>
        <taxon>Durio</taxon>
    </lineage>
</organism>
<dbReference type="KEGG" id="dzi:111297863"/>
<dbReference type="GeneID" id="111297863"/>
<evidence type="ECO:0000313" key="3">
    <source>
        <dbReference type="RefSeq" id="XP_022748187.1"/>
    </source>
</evidence>
<evidence type="ECO:0000313" key="2">
    <source>
        <dbReference type="Proteomes" id="UP000515121"/>
    </source>
</evidence>